<dbReference type="InterPro" id="IPR003646">
    <property type="entry name" value="SH3-like_bac-type"/>
</dbReference>
<evidence type="ECO:0000313" key="9">
    <source>
        <dbReference type="Proteomes" id="UP000076967"/>
    </source>
</evidence>
<dbReference type="PROSITE" id="PS51935">
    <property type="entry name" value="NLPC_P60"/>
    <property type="match status" value="1"/>
</dbReference>
<keyword evidence="9" id="KW-1185">Reference proteome</keyword>
<accession>A0A168J355</accession>
<dbReference type="EMBL" id="LVJH01000039">
    <property type="protein sequence ID" value="OAB40099.1"/>
    <property type="molecule type" value="Genomic_DNA"/>
</dbReference>
<dbReference type="Gene3D" id="3.30.457.10">
    <property type="entry name" value="Copper amine oxidase-like, N-terminal domain"/>
    <property type="match status" value="1"/>
</dbReference>
<dbReference type="STRING" id="494026.PGLA_18225"/>
<evidence type="ECO:0000256" key="4">
    <source>
        <dbReference type="ARBA" id="ARBA00022807"/>
    </source>
</evidence>
<dbReference type="SUPFAM" id="SSF54001">
    <property type="entry name" value="Cysteine proteinases"/>
    <property type="match status" value="1"/>
</dbReference>
<keyword evidence="2" id="KW-0645">Protease</keyword>
<sequence>MTIKKGAMLLLLLTAMLYSAPVHADTLPQTSVTDIYLDDRKVQLKVQPMLINDTVLVPMRQLFEDQGAKVIWNNDTQTVKATKGDMVITYRIGERIAYKNGQALSLSVPGQMSGGYTMMPLRFVSEALGSKVKWEASTRTIRIFSSTTVAFDTKILYGVNLRSQPNSTNDSIIREMLPVGEKVHVIQEVGALWLEVRTRDNKTGYISAKSKYSDYTSATLVDRQADELIAYGEKFLNRPYEFGAATDQMLTFDCSSFVSRLFKDKLSIDLPRVSYNQAKEGTKVGINELRKGDLLFFSARGLDIGHVAIYVGNNRILHTYSKELGVHYETLDDKWMKRFVTARRLF</sequence>
<dbReference type="Pfam" id="PF08239">
    <property type="entry name" value="SH3_3"/>
    <property type="match status" value="1"/>
</dbReference>
<dbReference type="Gene3D" id="2.30.30.40">
    <property type="entry name" value="SH3 Domains"/>
    <property type="match status" value="1"/>
</dbReference>
<dbReference type="InterPro" id="IPR012854">
    <property type="entry name" value="Cu_amine_oxidase-like_N"/>
</dbReference>
<reference evidence="8 9" key="1">
    <citation type="submission" date="2016-03" db="EMBL/GenBank/DDBJ databases">
        <title>Draft genome sequence of Paenibacillus glacialis DSM 22343.</title>
        <authorList>
            <person name="Shin S.-K."/>
            <person name="Yi H."/>
        </authorList>
    </citation>
    <scope>NUCLEOTIDE SEQUENCE [LARGE SCALE GENOMIC DNA]</scope>
    <source>
        <strain evidence="8 9">DSM 22343</strain>
    </source>
</reference>
<evidence type="ECO:0000259" key="6">
    <source>
        <dbReference type="PROSITE" id="PS51781"/>
    </source>
</evidence>
<proteinExistence type="inferred from homology"/>
<evidence type="ECO:0000256" key="2">
    <source>
        <dbReference type="ARBA" id="ARBA00022670"/>
    </source>
</evidence>
<dbReference type="Gene3D" id="3.90.1720.10">
    <property type="entry name" value="endopeptidase domain like (from Nostoc punctiforme)"/>
    <property type="match status" value="1"/>
</dbReference>
<comment type="caution">
    <text evidence="8">The sequence shown here is derived from an EMBL/GenBank/DDBJ whole genome shotgun (WGS) entry which is preliminary data.</text>
</comment>
<dbReference type="PANTHER" id="PTHR47053">
    <property type="entry name" value="MUREIN DD-ENDOPEPTIDASE MEPH-RELATED"/>
    <property type="match status" value="1"/>
</dbReference>
<keyword evidence="5" id="KW-0732">Signal</keyword>
<dbReference type="GO" id="GO:0008234">
    <property type="term" value="F:cysteine-type peptidase activity"/>
    <property type="evidence" value="ECO:0007669"/>
    <property type="project" value="UniProtKB-KW"/>
</dbReference>
<dbReference type="PROSITE" id="PS51781">
    <property type="entry name" value="SH3B"/>
    <property type="match status" value="1"/>
</dbReference>
<comment type="similarity">
    <text evidence="1">Belongs to the peptidase C40 family.</text>
</comment>
<feature type="signal peptide" evidence="5">
    <location>
        <begin position="1"/>
        <end position="24"/>
    </location>
</feature>
<organism evidence="8 9">
    <name type="scientific">Paenibacillus glacialis</name>
    <dbReference type="NCBI Taxonomy" id="494026"/>
    <lineage>
        <taxon>Bacteria</taxon>
        <taxon>Bacillati</taxon>
        <taxon>Bacillota</taxon>
        <taxon>Bacilli</taxon>
        <taxon>Bacillales</taxon>
        <taxon>Paenibacillaceae</taxon>
        <taxon>Paenibacillus</taxon>
    </lineage>
</organism>
<evidence type="ECO:0000259" key="7">
    <source>
        <dbReference type="PROSITE" id="PS51935"/>
    </source>
</evidence>
<dbReference type="PANTHER" id="PTHR47053:SF1">
    <property type="entry name" value="MUREIN DD-ENDOPEPTIDASE MEPH-RELATED"/>
    <property type="match status" value="1"/>
</dbReference>
<feature type="domain" description="SH3b" evidence="6">
    <location>
        <begin position="147"/>
        <end position="215"/>
    </location>
</feature>
<dbReference type="AlphaFoldDB" id="A0A168J355"/>
<gene>
    <name evidence="8" type="ORF">PGLA_18225</name>
</gene>
<dbReference type="Pfam" id="PF00877">
    <property type="entry name" value="NLPC_P60"/>
    <property type="match status" value="1"/>
</dbReference>
<dbReference type="GO" id="GO:0006508">
    <property type="term" value="P:proteolysis"/>
    <property type="evidence" value="ECO:0007669"/>
    <property type="project" value="UniProtKB-KW"/>
</dbReference>
<feature type="domain" description="NlpC/P60" evidence="7">
    <location>
        <begin position="222"/>
        <end position="346"/>
    </location>
</feature>
<dbReference type="OrthoDB" id="9813368at2"/>
<dbReference type="Pfam" id="PF07833">
    <property type="entry name" value="Cu_amine_oxidN1"/>
    <property type="match status" value="1"/>
</dbReference>
<dbReference type="InterPro" id="IPR051202">
    <property type="entry name" value="Peptidase_C40"/>
</dbReference>
<evidence type="ECO:0000256" key="1">
    <source>
        <dbReference type="ARBA" id="ARBA00007074"/>
    </source>
</evidence>
<dbReference type="InterPro" id="IPR038765">
    <property type="entry name" value="Papain-like_cys_pep_sf"/>
</dbReference>
<evidence type="ECO:0000313" key="8">
    <source>
        <dbReference type="EMBL" id="OAB40099.1"/>
    </source>
</evidence>
<dbReference type="InterPro" id="IPR036582">
    <property type="entry name" value="Mao_N_sf"/>
</dbReference>
<feature type="chain" id="PRO_5007898058" evidence="5">
    <location>
        <begin position="25"/>
        <end position="346"/>
    </location>
</feature>
<dbReference type="RefSeq" id="WP_068535621.1">
    <property type="nucleotide sequence ID" value="NZ_LVJH01000039.1"/>
</dbReference>
<evidence type="ECO:0000256" key="5">
    <source>
        <dbReference type="SAM" id="SignalP"/>
    </source>
</evidence>
<dbReference type="Proteomes" id="UP000076967">
    <property type="component" value="Unassembled WGS sequence"/>
</dbReference>
<evidence type="ECO:0000256" key="3">
    <source>
        <dbReference type="ARBA" id="ARBA00022801"/>
    </source>
</evidence>
<dbReference type="InterPro" id="IPR000064">
    <property type="entry name" value="NLP_P60_dom"/>
</dbReference>
<name>A0A168J355_9BACL</name>
<keyword evidence="3" id="KW-0378">Hydrolase</keyword>
<keyword evidence="4" id="KW-0788">Thiol protease</keyword>
<dbReference type="SUPFAM" id="SSF55383">
    <property type="entry name" value="Copper amine oxidase, domain N"/>
    <property type="match status" value="1"/>
</dbReference>
<protein>
    <submittedName>
        <fullName evidence="8">Copper amine oxidase</fullName>
    </submittedName>
</protein>